<feature type="coiled-coil region" evidence="1">
    <location>
        <begin position="629"/>
        <end position="679"/>
    </location>
</feature>
<name>A0A7S4QSB4_9DINO</name>
<reference evidence="4" key="1">
    <citation type="submission" date="2021-01" db="EMBL/GenBank/DDBJ databases">
        <authorList>
            <person name="Corre E."/>
            <person name="Pelletier E."/>
            <person name="Niang G."/>
            <person name="Scheremetjew M."/>
            <person name="Finn R."/>
            <person name="Kale V."/>
            <person name="Holt S."/>
            <person name="Cochrane G."/>
            <person name="Meng A."/>
            <person name="Brown T."/>
            <person name="Cohen L."/>
        </authorList>
    </citation>
    <scope>NUCLEOTIDE SEQUENCE</scope>
    <source>
        <strain evidence="4">CCMP3105</strain>
    </source>
</reference>
<dbReference type="PROSITE" id="PS50222">
    <property type="entry name" value="EF_HAND_2"/>
    <property type="match status" value="1"/>
</dbReference>
<feature type="coiled-coil region" evidence="1">
    <location>
        <begin position="737"/>
        <end position="791"/>
    </location>
</feature>
<feature type="domain" description="EF-hand" evidence="3">
    <location>
        <begin position="1194"/>
        <end position="1229"/>
    </location>
</feature>
<feature type="coiled-coil region" evidence="1">
    <location>
        <begin position="511"/>
        <end position="565"/>
    </location>
</feature>
<feature type="region of interest" description="Disordered" evidence="2">
    <location>
        <begin position="167"/>
        <end position="192"/>
    </location>
</feature>
<evidence type="ECO:0000256" key="1">
    <source>
        <dbReference type="SAM" id="Coils"/>
    </source>
</evidence>
<accession>A0A7S4QSB4</accession>
<feature type="coiled-coil region" evidence="1">
    <location>
        <begin position="364"/>
        <end position="454"/>
    </location>
</feature>
<protein>
    <recommendedName>
        <fullName evidence="3">EF-hand domain-containing protein</fullName>
    </recommendedName>
</protein>
<evidence type="ECO:0000256" key="2">
    <source>
        <dbReference type="SAM" id="MobiDB-lite"/>
    </source>
</evidence>
<evidence type="ECO:0000259" key="3">
    <source>
        <dbReference type="PROSITE" id="PS50222"/>
    </source>
</evidence>
<gene>
    <name evidence="4" type="ORF">AMON00008_LOCUS23925</name>
</gene>
<feature type="coiled-coil region" evidence="1">
    <location>
        <begin position="841"/>
        <end position="895"/>
    </location>
</feature>
<feature type="coiled-coil region" evidence="1">
    <location>
        <begin position="958"/>
        <end position="1008"/>
    </location>
</feature>
<organism evidence="4">
    <name type="scientific">Alexandrium monilatum</name>
    <dbReference type="NCBI Taxonomy" id="311494"/>
    <lineage>
        <taxon>Eukaryota</taxon>
        <taxon>Sar</taxon>
        <taxon>Alveolata</taxon>
        <taxon>Dinophyceae</taxon>
        <taxon>Gonyaulacales</taxon>
        <taxon>Pyrocystaceae</taxon>
        <taxon>Alexandrium</taxon>
    </lineage>
</organism>
<feature type="compositionally biased region" description="Low complexity" evidence="2">
    <location>
        <begin position="34"/>
        <end position="51"/>
    </location>
</feature>
<dbReference type="EMBL" id="HBNR01034890">
    <property type="protein sequence ID" value="CAE4590399.1"/>
    <property type="molecule type" value="Transcribed_RNA"/>
</dbReference>
<feature type="coiled-coil region" evidence="1">
    <location>
        <begin position="1357"/>
        <end position="1429"/>
    </location>
</feature>
<sequence length="1980" mass="216131">MQRPVAGQGRPAPYAAASGRPAARPTQQVKTEPSARPSAAAAQATSAKRAPGAAIHVSTKVENDDIGIQTLVGDYAEKGMNHSRKFYQKIQKIPGHEDTTVFLYYWDTRDGADFCGWWFGDQVGGSQVWSRANAHGDAPPTTGWRIPWDGPAKKDLLLVESVAAAAAPAAASRPSTPPPAAARARPDDKGKEVSARVAAVEAETLQVLDNAREMLEGQDSTEETIAEAEGLLKAQQAVVSQAQKGLAQDINEARMSGAAPAKTSEISKLLPKLRTLQTSILGEINKAKGMLGKVQHQAEVDKRRAEADERQQVRERQDAKALQDALPQAVELVTTAEDAVETVAILAAPFGTDEELGESEKKTMDDIEEQATKASAALIEARKAINLRLAEARKYAPEARRVALQELQALQEKVAEAGKRLNPLKKFRQEFEQRAAAKKAVDDIATRLSNAELEVEKAYIMTASAGDGQMAEEEIKSTDELLGPAGAGITEAAQMAERRARTAGESFQKELQSIQDRAKQANVKLDEVRASLRKQREGLTAQRVLSQAHEKIEKAEEALTATAEAEMPFLKGVEALSQTEAIQAVKDSESAAIKTETAVDLAKTYIKAKLAEAKSKYSKVVGKRIVDELTELQVRVEGLHKKLREFKRETSSRKTQSLLQEVVEKVAEAETQVQTLGEVAKLFSTENLSEVSTESLKSTCEQTVIAEKDASNACMEARKVLGLKQKDAKDASLISELSKLQGRLNSTQHELTKLKKTASTGERLIKAKQVLQEEDDKVKQAEMDVAKVESLATPIGDEKLTDGTIQKIDTAVGVAQSALTSVMLSIDTHLPSAMPALKASLSKLLARAKKSQEKVDNVKNLTRGARERVSSEAYLKQATKKTEEVEAALEKVSESELPFLKGIEVLPLKEAKATLQSSEAAADVVHKTLSEARTFIASKSLEVRRFADELSKPTMEEFQKLTERVNAAHQKLSQFRRDTESRRRTTLMQEATEKIAAVEAEVEKTTEAAVPLATEDLDTLSAEAATEICEKLAALEREAQVKMDDARTFLSERQKDVKGHLTHEEQLKKLQSKLGGIQVELTKSKKAASEREQKFVAKKLLAEASDMLGEVEAEIEKATETAAPLLVDGGSGFLVANNVLLLVDALKEQLQKPGVTKESLFKQITGGTSSVKQAAFTASLEKLPELFAREDLAFSDEQREAIFKNINASKTGEVTFKEFEDIFRERFLCVHSIAVTDAFEIGNNKPVTKLEVDAVVEAIAPPKLNEALGVTRLQCRLVESGQEGWVTMKGNQGTVYLEPFSPYSSFTKALDRVLELTGQKTAKASTFIKQKASELASCSQGPLMEARGELSKLRPKISSAQKKVEDVKKRMADAKKEYSKKEEAERRVQQEVRDKKTAATILGAVNERVDVMEATAKKLEEAVQSLTSAEGPALEAFPVPVSVLQDSERLSAELASSVAAVKACLTSHQGTVARAPRGPLHEAKQAVAKVMVKVDSTEKKGTSLMAAVKAACTKISSAAAAKAAAGWREEVQRRDLSIEELFLDIAKPSKELISEEAFCKRVRELPDLTLSSEQAQLLARHIEAGGVGLRSFLRLLQQYYICVKQIAVTSDFEISKSKTKRMLEVDEIVEVLEGPRGDDKLGVQRVRCKALSDGVSGWISVKGNQGTPFLKETAKPFLCCIADVPLEPDFRSTGVPAVRQLRQEEVLEVLEGPRKDKIGDALRVRVRCCKDGALGWLTAKDREGGVHAEAGGKYYSCTVAIAMTDVQDIKQCKVMRKVELGEILRVLEGPCTEEGTGVFRVRGQSMKDGLTGWVTIKGNAGTIYAEESTKLFTVLRETPLQKRFSSEGADVVRMLAKDEAVEVLEGPKEERFEAVIRAKGKALSDGAIGWVSVREKALRPWSPYYRVGAATVVQDSLQVKGASTLRKLEVGESVEVLEGPTREKDLDVLRIRGRLEKDGVIGWITIKSAQGTMFLNAKRR</sequence>
<proteinExistence type="predicted"/>
<feature type="region of interest" description="Disordered" evidence="2">
    <location>
        <begin position="1"/>
        <end position="53"/>
    </location>
</feature>
<dbReference type="InterPro" id="IPR002048">
    <property type="entry name" value="EF_hand_dom"/>
</dbReference>
<feature type="compositionally biased region" description="Low complexity" evidence="2">
    <location>
        <begin position="10"/>
        <end position="25"/>
    </location>
</feature>
<evidence type="ECO:0000313" key="4">
    <source>
        <dbReference type="EMBL" id="CAE4590399.1"/>
    </source>
</evidence>
<dbReference type="GO" id="GO:0005509">
    <property type="term" value="F:calcium ion binding"/>
    <property type="evidence" value="ECO:0007669"/>
    <property type="project" value="InterPro"/>
</dbReference>
<keyword evidence="1" id="KW-0175">Coiled coil</keyword>